<evidence type="ECO:0000256" key="4">
    <source>
        <dbReference type="ARBA" id="ARBA00022679"/>
    </source>
</evidence>
<keyword evidence="5" id="KW-0547">Nucleotide-binding</keyword>
<dbReference type="InterPro" id="IPR012699">
    <property type="entry name" value="PhnN"/>
</dbReference>
<evidence type="ECO:0000256" key="7">
    <source>
        <dbReference type="SAM" id="MobiDB-lite"/>
    </source>
</evidence>
<dbReference type="GO" id="GO:0005524">
    <property type="term" value="F:ATP binding"/>
    <property type="evidence" value="ECO:0007669"/>
    <property type="project" value="UniProtKB-KW"/>
</dbReference>
<dbReference type="EC" id="2.7.4.23" evidence="3"/>
<comment type="caution">
    <text evidence="8">The sequence shown here is derived from an EMBL/GenBank/DDBJ whole genome shotgun (WGS) entry which is preliminary data.</text>
</comment>
<evidence type="ECO:0000313" key="8">
    <source>
        <dbReference type="EMBL" id="GGO24432.1"/>
    </source>
</evidence>
<keyword evidence="4" id="KW-0808">Transferase</keyword>
<sequence length="199" mass="21300">MIVAVVGPSGAGKDTLIAHAKHLRPDLHLVRRVITRPSDAGGESFEGVTLDEFAARKARGEFALDWQAHGLHYALPRTEFAGAGLRLFNGSRAALPGALRLFPNLKVILVTAPEAVLAARLSARGRESAGDVNDRLARADFAMPPGIPYVTVQNEGQLNRSIARFMAALHDDDPFPPSSGDRASEGNGARRNPSQDPRP</sequence>
<dbReference type="EMBL" id="BMLP01000001">
    <property type="protein sequence ID" value="GGO24432.1"/>
    <property type="molecule type" value="Genomic_DNA"/>
</dbReference>
<dbReference type="AlphaFoldDB" id="A0A917YI93"/>
<dbReference type="Proteomes" id="UP000598196">
    <property type="component" value="Unassembled WGS sequence"/>
</dbReference>
<comment type="catalytic activity">
    <reaction evidence="1">
        <text>alpha-D-ribose 1,5-bisphosphate + ATP = 5-phospho-alpha-D-ribose 1-diphosphate + ADP</text>
        <dbReference type="Rhea" id="RHEA:20109"/>
        <dbReference type="ChEBI" id="CHEBI:30616"/>
        <dbReference type="ChEBI" id="CHEBI:58017"/>
        <dbReference type="ChEBI" id="CHEBI:68688"/>
        <dbReference type="ChEBI" id="CHEBI:456216"/>
        <dbReference type="EC" id="2.7.4.23"/>
    </reaction>
</comment>
<keyword evidence="6" id="KW-0067">ATP-binding</keyword>
<reference evidence="8 9" key="1">
    <citation type="journal article" date="2014" name="Int. J. Syst. Evol. Microbiol.">
        <title>Complete genome sequence of Corynebacterium casei LMG S-19264T (=DSM 44701T), isolated from a smear-ripened cheese.</title>
        <authorList>
            <consortium name="US DOE Joint Genome Institute (JGI-PGF)"/>
            <person name="Walter F."/>
            <person name="Albersmeier A."/>
            <person name="Kalinowski J."/>
            <person name="Ruckert C."/>
        </authorList>
    </citation>
    <scope>NUCLEOTIDE SEQUENCE [LARGE SCALE GENOMIC DNA]</scope>
    <source>
        <strain evidence="8 9">CGMCC 1.7029</strain>
    </source>
</reference>
<dbReference type="OrthoDB" id="341217at2"/>
<evidence type="ECO:0000256" key="2">
    <source>
        <dbReference type="ARBA" id="ARBA00005069"/>
    </source>
</evidence>
<proteinExistence type="predicted"/>
<organism evidence="8 9">
    <name type="scientific">Gemmobacter aquaticus</name>
    <dbReference type="NCBI Taxonomy" id="490185"/>
    <lineage>
        <taxon>Bacteria</taxon>
        <taxon>Pseudomonadati</taxon>
        <taxon>Pseudomonadota</taxon>
        <taxon>Alphaproteobacteria</taxon>
        <taxon>Rhodobacterales</taxon>
        <taxon>Paracoccaceae</taxon>
        <taxon>Gemmobacter</taxon>
    </lineage>
</organism>
<dbReference type="GO" id="GO:0006015">
    <property type="term" value="P:5-phosphoribose 1-diphosphate biosynthetic process"/>
    <property type="evidence" value="ECO:0007669"/>
    <property type="project" value="InterPro"/>
</dbReference>
<feature type="region of interest" description="Disordered" evidence="7">
    <location>
        <begin position="170"/>
        <end position="199"/>
    </location>
</feature>
<dbReference type="SUPFAM" id="SSF52540">
    <property type="entry name" value="P-loop containing nucleoside triphosphate hydrolases"/>
    <property type="match status" value="1"/>
</dbReference>
<keyword evidence="9" id="KW-1185">Reference proteome</keyword>
<dbReference type="Gene3D" id="3.40.50.300">
    <property type="entry name" value="P-loop containing nucleotide triphosphate hydrolases"/>
    <property type="match status" value="1"/>
</dbReference>
<gene>
    <name evidence="8" type="primary">phnN</name>
    <name evidence="8" type="ORF">GCM10010991_02820</name>
</gene>
<evidence type="ECO:0000256" key="3">
    <source>
        <dbReference type="ARBA" id="ARBA00012892"/>
    </source>
</evidence>
<evidence type="ECO:0000256" key="1">
    <source>
        <dbReference type="ARBA" id="ARBA00000373"/>
    </source>
</evidence>
<evidence type="ECO:0000256" key="6">
    <source>
        <dbReference type="ARBA" id="ARBA00022840"/>
    </source>
</evidence>
<name>A0A917YI93_9RHOB</name>
<protein>
    <recommendedName>
        <fullName evidence="3">ribose 1,5-bisphosphate phosphokinase</fullName>
        <ecNumber evidence="3">2.7.4.23</ecNumber>
    </recommendedName>
</protein>
<dbReference type="NCBIfam" id="TIGR02322">
    <property type="entry name" value="phosphon_PhnN"/>
    <property type="match status" value="1"/>
</dbReference>
<evidence type="ECO:0000256" key="5">
    <source>
        <dbReference type="ARBA" id="ARBA00022741"/>
    </source>
</evidence>
<evidence type="ECO:0000313" key="9">
    <source>
        <dbReference type="Proteomes" id="UP000598196"/>
    </source>
</evidence>
<comment type="pathway">
    <text evidence="2">Metabolic intermediate biosynthesis; 5-phospho-alpha-D-ribose 1-diphosphate biosynthesis; 5-phospho-alpha-D-ribose 1-diphosphate from D-ribose 5-phosphate (route II): step 3/3.</text>
</comment>
<dbReference type="GO" id="GO:0033863">
    <property type="term" value="F:ribose 1,5-bisphosphate phosphokinase activity"/>
    <property type="evidence" value="ECO:0007669"/>
    <property type="project" value="UniProtKB-EC"/>
</dbReference>
<dbReference type="InterPro" id="IPR027417">
    <property type="entry name" value="P-loop_NTPase"/>
</dbReference>
<accession>A0A917YI93</accession>
<dbReference type="RefSeq" id="WP_146285917.1">
    <property type="nucleotide sequence ID" value="NZ_BMLP01000001.1"/>
</dbReference>